<dbReference type="Proteomes" id="UP000294599">
    <property type="component" value="Unassembled WGS sequence"/>
</dbReference>
<dbReference type="EMBL" id="SMAF01000004">
    <property type="protein sequence ID" value="TCT00119.1"/>
    <property type="molecule type" value="Genomic_DNA"/>
</dbReference>
<keyword evidence="5" id="KW-1185">Reference proteome</keyword>
<dbReference type="PANTHER" id="PTHR35089:SF1">
    <property type="entry name" value="CHAPERONE PROTEIN SKP"/>
    <property type="match status" value="1"/>
</dbReference>
<gene>
    <name evidence="4" type="ORF">EDC25_104109</name>
</gene>
<evidence type="ECO:0000256" key="2">
    <source>
        <dbReference type="ARBA" id="ARBA00022729"/>
    </source>
</evidence>
<reference evidence="4 5" key="1">
    <citation type="submission" date="2019-03" db="EMBL/GenBank/DDBJ databases">
        <title>Genomic Encyclopedia of Type Strains, Phase IV (KMG-IV): sequencing the most valuable type-strain genomes for metagenomic binning, comparative biology and taxonomic classification.</title>
        <authorList>
            <person name="Goeker M."/>
        </authorList>
    </citation>
    <scope>NUCLEOTIDE SEQUENCE [LARGE SCALE GENOMIC DNA]</scope>
    <source>
        <strain evidence="4 5">DSM 21944</strain>
    </source>
</reference>
<evidence type="ECO:0000256" key="1">
    <source>
        <dbReference type="ARBA" id="ARBA00009091"/>
    </source>
</evidence>
<dbReference type="SUPFAM" id="SSF111384">
    <property type="entry name" value="OmpH-like"/>
    <property type="match status" value="1"/>
</dbReference>
<comment type="similarity">
    <text evidence="1">Belongs to the Skp family.</text>
</comment>
<dbReference type="GO" id="GO:0050821">
    <property type="term" value="P:protein stabilization"/>
    <property type="evidence" value="ECO:0007669"/>
    <property type="project" value="TreeGrafter"/>
</dbReference>
<keyword evidence="3" id="KW-0175">Coiled coil</keyword>
<feature type="coiled-coil region" evidence="3">
    <location>
        <begin position="65"/>
        <end position="92"/>
    </location>
</feature>
<accession>A0A4S3KY90</accession>
<dbReference type="InterPro" id="IPR005632">
    <property type="entry name" value="Chaperone_Skp"/>
</dbReference>
<dbReference type="GO" id="GO:0005829">
    <property type="term" value="C:cytosol"/>
    <property type="evidence" value="ECO:0007669"/>
    <property type="project" value="TreeGrafter"/>
</dbReference>
<name>A0A4S3KY90_9GAMM</name>
<comment type="caution">
    <text evidence="4">The sequence shown here is derived from an EMBL/GenBank/DDBJ whole genome shotgun (WGS) entry which is preliminary data.</text>
</comment>
<sequence length="186" mass="21610">MVRNQHEDHHPASRRRRWRWLLGVAVFALATQASAQTRIGYIDQKRLLDNAPQMTAGSERLRIEFAERDRQLKADEARLAQLQERQRNATTLDEPLGDEIEALARKVRRTRETLRDELGRRSQEETAERFREINEAVAAYARENRYDLIVSSPVFYASPDIDITDQVLARLRQLARQDSAGNDNDE</sequence>
<evidence type="ECO:0000313" key="4">
    <source>
        <dbReference type="EMBL" id="TCT00119.1"/>
    </source>
</evidence>
<dbReference type="OrthoDB" id="5294628at2"/>
<evidence type="ECO:0000313" key="5">
    <source>
        <dbReference type="Proteomes" id="UP000294599"/>
    </source>
</evidence>
<dbReference type="SMART" id="SM00935">
    <property type="entry name" value="OmpH"/>
    <property type="match status" value="1"/>
</dbReference>
<proteinExistence type="inferred from homology"/>
<protein>
    <submittedName>
        <fullName evidence="4">Periplasmic chaperone for outer membrane proteins Skp</fullName>
    </submittedName>
</protein>
<organism evidence="4 5">
    <name type="scientific">Pseudofulvimonas gallinarii</name>
    <dbReference type="NCBI Taxonomy" id="634155"/>
    <lineage>
        <taxon>Bacteria</taxon>
        <taxon>Pseudomonadati</taxon>
        <taxon>Pseudomonadota</taxon>
        <taxon>Gammaproteobacteria</taxon>
        <taxon>Lysobacterales</taxon>
        <taxon>Rhodanobacteraceae</taxon>
        <taxon>Pseudofulvimonas</taxon>
    </lineage>
</organism>
<dbReference type="AlphaFoldDB" id="A0A4S3KY90"/>
<dbReference type="Pfam" id="PF03938">
    <property type="entry name" value="OmpH"/>
    <property type="match status" value="1"/>
</dbReference>
<keyword evidence="2" id="KW-0732">Signal</keyword>
<dbReference type="RefSeq" id="WP_132577265.1">
    <property type="nucleotide sequence ID" value="NZ_JBHLWF010000088.1"/>
</dbReference>
<dbReference type="GO" id="GO:0051082">
    <property type="term" value="F:unfolded protein binding"/>
    <property type="evidence" value="ECO:0007669"/>
    <property type="project" value="InterPro"/>
</dbReference>
<dbReference type="InterPro" id="IPR024930">
    <property type="entry name" value="Skp_dom_sf"/>
</dbReference>
<dbReference type="Gene3D" id="3.30.910.20">
    <property type="entry name" value="Skp domain"/>
    <property type="match status" value="1"/>
</dbReference>
<evidence type="ECO:0000256" key="3">
    <source>
        <dbReference type="SAM" id="Coils"/>
    </source>
</evidence>
<dbReference type="PANTHER" id="PTHR35089">
    <property type="entry name" value="CHAPERONE PROTEIN SKP"/>
    <property type="match status" value="1"/>
</dbReference>